<accession>A0A3R5QZX0</accession>
<dbReference type="AlphaFoldDB" id="A0A3R5QZX0"/>
<name>A0A3R5QZX0_9CLOT</name>
<dbReference type="CDD" id="cd01831">
    <property type="entry name" value="Endoglucanase_E_like"/>
    <property type="match status" value="1"/>
</dbReference>
<evidence type="ECO:0000313" key="1">
    <source>
        <dbReference type="EMBL" id="QAA33402.1"/>
    </source>
</evidence>
<dbReference type="PANTHER" id="PTHR37834">
    <property type="entry name" value="GDSL-LIKE LIPASE/ACYLHYDROLASE DOMAIN PROTEIN (AFU_ORTHOLOGUE AFUA_2G00620)"/>
    <property type="match status" value="1"/>
</dbReference>
<dbReference type="Pfam" id="PF00657">
    <property type="entry name" value="Lipase_GDSL"/>
    <property type="match status" value="1"/>
</dbReference>
<dbReference type="SUPFAM" id="SSF52266">
    <property type="entry name" value="SGNH hydrolase"/>
    <property type="match status" value="1"/>
</dbReference>
<dbReference type="Proteomes" id="UP000286268">
    <property type="component" value="Chromosome"/>
</dbReference>
<gene>
    <name evidence="1" type="ORF">C1I91_18100</name>
</gene>
<organism evidence="1 2">
    <name type="scientific">Clostridium manihotivorum</name>
    <dbReference type="NCBI Taxonomy" id="2320868"/>
    <lineage>
        <taxon>Bacteria</taxon>
        <taxon>Bacillati</taxon>
        <taxon>Bacillota</taxon>
        <taxon>Clostridia</taxon>
        <taxon>Eubacteriales</taxon>
        <taxon>Clostridiaceae</taxon>
        <taxon>Clostridium</taxon>
    </lineage>
</organism>
<dbReference type="InterPro" id="IPR037461">
    <property type="entry name" value="CtCE2-like_dom"/>
</dbReference>
<dbReference type="PANTHER" id="PTHR37834:SF2">
    <property type="entry name" value="ESTERASE, SGNH HYDROLASE-TYPE"/>
    <property type="match status" value="1"/>
</dbReference>
<dbReference type="KEGG" id="cmah:C1I91_18100"/>
<dbReference type="OrthoDB" id="9801375at2"/>
<dbReference type="GO" id="GO:0052689">
    <property type="term" value="F:carboxylic ester hydrolase activity"/>
    <property type="evidence" value="ECO:0007669"/>
    <property type="project" value="InterPro"/>
</dbReference>
<dbReference type="InterPro" id="IPR052762">
    <property type="entry name" value="PCW_deacetylase/CE"/>
</dbReference>
<keyword evidence="2" id="KW-1185">Reference proteome</keyword>
<dbReference type="RefSeq" id="WP_128214124.1">
    <property type="nucleotide sequence ID" value="NZ_CP025746.1"/>
</dbReference>
<dbReference type="InterPro" id="IPR036514">
    <property type="entry name" value="SGNH_hydro_sf"/>
</dbReference>
<dbReference type="InterPro" id="IPR001087">
    <property type="entry name" value="GDSL"/>
</dbReference>
<reference evidence="1 2" key="1">
    <citation type="submission" date="2018-01" db="EMBL/GenBank/DDBJ databases">
        <title>Genome Sequencing and Assembly of Anaerobacter polyendosporus strain CT4.</title>
        <authorList>
            <person name="Tachaapaikoon C."/>
            <person name="Sutheeworapong S."/>
            <person name="Jenjaroenpun P."/>
            <person name="Wongsurawat T."/>
            <person name="Nookeaw I."/>
            <person name="Cheawchanlertfa P."/>
            <person name="Kosugi A."/>
            <person name="Cheevadhanarak S."/>
            <person name="Ratanakhanokchai K."/>
        </authorList>
    </citation>
    <scope>NUCLEOTIDE SEQUENCE [LARGE SCALE GENOMIC DNA]</scope>
    <source>
        <strain evidence="1 2">CT4</strain>
    </source>
</reference>
<sequence length="376" mass="42417">MKENTNLKVQPLYNIENLKVHGRTTNSLSPLVLFWTGSGIELNAKSSELWIEFEVDYDLYEPWISVLINSVPVSRQMLTAGRYWICIFRGMNENTVKNIRIIRDVQAMNGDPNCSLQIHALKFDGELYPVEEKPYKLEFIGDSITSGEGAIGAKAEEDWISMWFSSIKNYTAITAEALNAEYRIISQSGWGVLSSWDNNPHFNIPEYYEKVCGLLTGEKNVALGAFKENDFNSWQPDIIIVNLGTNDGGAFNSPEWKDSVTGETFKQKLNEDGSYNEEDLKAFETAAENFLIKLRKYNKTAHIVWAYGMLGLSMMPSINRAVDSYIKRTGDKKVSVFQLPNTTNETVGARSHPGELSHKKAAAELADYISQFLTTK</sequence>
<dbReference type="Gene3D" id="3.40.50.1110">
    <property type="entry name" value="SGNH hydrolase"/>
    <property type="match status" value="1"/>
</dbReference>
<protein>
    <submittedName>
        <fullName evidence="1">GDSL family lipase</fullName>
    </submittedName>
</protein>
<dbReference type="Gene3D" id="2.60.120.260">
    <property type="entry name" value="Galactose-binding domain-like"/>
    <property type="match status" value="1"/>
</dbReference>
<proteinExistence type="predicted"/>
<evidence type="ECO:0000313" key="2">
    <source>
        <dbReference type="Proteomes" id="UP000286268"/>
    </source>
</evidence>
<dbReference type="EMBL" id="CP025746">
    <property type="protein sequence ID" value="QAA33402.1"/>
    <property type="molecule type" value="Genomic_DNA"/>
</dbReference>